<dbReference type="Pfam" id="PF08263">
    <property type="entry name" value="LRRNT_2"/>
    <property type="match status" value="1"/>
</dbReference>
<evidence type="ECO:0000256" key="7">
    <source>
        <dbReference type="ARBA" id="ARBA00022989"/>
    </source>
</evidence>
<feature type="signal peptide" evidence="10">
    <location>
        <begin position="1"/>
        <end position="26"/>
    </location>
</feature>
<evidence type="ECO:0000256" key="6">
    <source>
        <dbReference type="ARBA" id="ARBA00022737"/>
    </source>
</evidence>
<dbReference type="AlphaFoldDB" id="A0AAW1Y6J6"/>
<evidence type="ECO:0000313" key="12">
    <source>
        <dbReference type="EMBL" id="KAK9944448.1"/>
    </source>
</evidence>
<name>A0AAW1Y6J6_RUBAR</name>
<comment type="subcellular location">
    <subcellularLocation>
        <location evidence="1">Membrane</location>
        <topology evidence="1">Single-pass type I membrane protein</topology>
    </subcellularLocation>
</comment>
<keyword evidence="5 10" id="KW-0732">Signal</keyword>
<proteinExistence type="inferred from homology"/>
<evidence type="ECO:0000313" key="13">
    <source>
        <dbReference type="Proteomes" id="UP001457282"/>
    </source>
</evidence>
<dbReference type="SUPFAM" id="SSF52058">
    <property type="entry name" value="L domain-like"/>
    <property type="match status" value="1"/>
</dbReference>
<protein>
    <recommendedName>
        <fullName evidence="11">Leucine-rich repeat-containing N-terminal plant-type domain-containing protein</fullName>
    </recommendedName>
</protein>
<dbReference type="FunFam" id="3.80.10.10:FF:000275">
    <property type="entry name" value="Leucine-rich repeat receptor-like protein kinase"/>
    <property type="match status" value="1"/>
</dbReference>
<dbReference type="PANTHER" id="PTHR47988">
    <property type="entry name" value="SOMATIC EMBRYOGENESIS RECEPTOR KINASE 1"/>
    <property type="match status" value="1"/>
</dbReference>
<evidence type="ECO:0000256" key="10">
    <source>
        <dbReference type="SAM" id="SignalP"/>
    </source>
</evidence>
<dbReference type="GO" id="GO:0016020">
    <property type="term" value="C:membrane"/>
    <property type="evidence" value="ECO:0007669"/>
    <property type="project" value="UniProtKB-SubCell"/>
</dbReference>
<evidence type="ECO:0000256" key="1">
    <source>
        <dbReference type="ARBA" id="ARBA00004479"/>
    </source>
</evidence>
<accession>A0AAW1Y6J6</accession>
<dbReference type="EMBL" id="JBEDUW010000002">
    <property type="protein sequence ID" value="KAK9944448.1"/>
    <property type="molecule type" value="Genomic_DNA"/>
</dbReference>
<evidence type="ECO:0000256" key="3">
    <source>
        <dbReference type="ARBA" id="ARBA00022614"/>
    </source>
</evidence>
<keyword evidence="9" id="KW-0325">Glycoprotein</keyword>
<comment type="caution">
    <text evidence="12">The sequence shown here is derived from an EMBL/GenBank/DDBJ whole genome shotgun (WGS) entry which is preliminary data.</text>
</comment>
<dbReference type="Gene3D" id="3.80.10.10">
    <property type="entry name" value="Ribonuclease Inhibitor"/>
    <property type="match status" value="1"/>
</dbReference>
<keyword evidence="6" id="KW-0677">Repeat</keyword>
<feature type="chain" id="PRO_5043811120" description="Leucine-rich repeat-containing N-terminal plant-type domain-containing protein" evidence="10">
    <location>
        <begin position="27"/>
        <end position="197"/>
    </location>
</feature>
<organism evidence="12 13">
    <name type="scientific">Rubus argutus</name>
    <name type="common">Southern blackberry</name>
    <dbReference type="NCBI Taxonomy" id="59490"/>
    <lineage>
        <taxon>Eukaryota</taxon>
        <taxon>Viridiplantae</taxon>
        <taxon>Streptophyta</taxon>
        <taxon>Embryophyta</taxon>
        <taxon>Tracheophyta</taxon>
        <taxon>Spermatophyta</taxon>
        <taxon>Magnoliopsida</taxon>
        <taxon>eudicotyledons</taxon>
        <taxon>Gunneridae</taxon>
        <taxon>Pentapetalae</taxon>
        <taxon>rosids</taxon>
        <taxon>fabids</taxon>
        <taxon>Rosales</taxon>
        <taxon>Rosaceae</taxon>
        <taxon>Rosoideae</taxon>
        <taxon>Rosoideae incertae sedis</taxon>
        <taxon>Rubus</taxon>
    </lineage>
</organism>
<evidence type="ECO:0000256" key="5">
    <source>
        <dbReference type="ARBA" id="ARBA00022729"/>
    </source>
</evidence>
<keyword evidence="3" id="KW-0433">Leucine-rich repeat</keyword>
<evidence type="ECO:0000259" key="11">
    <source>
        <dbReference type="Pfam" id="PF08263"/>
    </source>
</evidence>
<dbReference type="InterPro" id="IPR001611">
    <property type="entry name" value="Leu-rich_rpt"/>
</dbReference>
<dbReference type="Pfam" id="PF00560">
    <property type="entry name" value="LRR_1"/>
    <property type="match status" value="3"/>
</dbReference>
<dbReference type="Proteomes" id="UP001457282">
    <property type="component" value="Unassembled WGS sequence"/>
</dbReference>
<comment type="similarity">
    <text evidence="2">Belongs to the RLP family.</text>
</comment>
<sequence>MSMAATCLMLLTLALRASLIIPLVYGSDNDSDKQALVAFKKSLTDPDNALQSWDGSGNPCNWTNIYCKNNRVTTVMLGHTNLGGHLVPELGGLSALEYLSVFNNKIEGTIPAELGNLEKLQVLGLSENQLSGGIPPSLGNLKSLNLLLLDSNRLTGEVPSEIANLPNLNRANFSNNIDLCWNFWPTPTFVGNYTLCK</sequence>
<reference evidence="12 13" key="1">
    <citation type="journal article" date="2023" name="G3 (Bethesda)">
        <title>A chromosome-length genome assembly and annotation of blackberry (Rubus argutus, cv. 'Hillquist').</title>
        <authorList>
            <person name="Bruna T."/>
            <person name="Aryal R."/>
            <person name="Dudchenko O."/>
            <person name="Sargent D.J."/>
            <person name="Mead D."/>
            <person name="Buti M."/>
            <person name="Cavallini A."/>
            <person name="Hytonen T."/>
            <person name="Andres J."/>
            <person name="Pham M."/>
            <person name="Weisz D."/>
            <person name="Mascagni F."/>
            <person name="Usai G."/>
            <person name="Natali L."/>
            <person name="Bassil N."/>
            <person name="Fernandez G.E."/>
            <person name="Lomsadze A."/>
            <person name="Armour M."/>
            <person name="Olukolu B."/>
            <person name="Poorten T."/>
            <person name="Britton C."/>
            <person name="Davik J."/>
            <person name="Ashrafi H."/>
            <person name="Aiden E.L."/>
            <person name="Borodovsky M."/>
            <person name="Worthington M."/>
        </authorList>
    </citation>
    <scope>NUCLEOTIDE SEQUENCE [LARGE SCALE GENOMIC DNA]</scope>
    <source>
        <strain evidence="12">PI 553951</strain>
    </source>
</reference>
<keyword evidence="4" id="KW-0812">Transmembrane</keyword>
<keyword evidence="8" id="KW-0472">Membrane</keyword>
<evidence type="ECO:0000256" key="2">
    <source>
        <dbReference type="ARBA" id="ARBA00009592"/>
    </source>
</evidence>
<keyword evidence="13" id="KW-1185">Reference proteome</keyword>
<evidence type="ECO:0000256" key="8">
    <source>
        <dbReference type="ARBA" id="ARBA00023136"/>
    </source>
</evidence>
<keyword evidence="7" id="KW-1133">Transmembrane helix</keyword>
<dbReference type="InterPro" id="IPR013210">
    <property type="entry name" value="LRR_N_plant-typ"/>
</dbReference>
<evidence type="ECO:0000256" key="4">
    <source>
        <dbReference type="ARBA" id="ARBA00022692"/>
    </source>
</evidence>
<gene>
    <name evidence="12" type="ORF">M0R45_010017</name>
</gene>
<evidence type="ECO:0000256" key="9">
    <source>
        <dbReference type="ARBA" id="ARBA00023180"/>
    </source>
</evidence>
<feature type="domain" description="Leucine-rich repeat-containing N-terminal plant-type" evidence="11">
    <location>
        <begin position="30"/>
        <end position="67"/>
    </location>
</feature>
<dbReference type="InterPro" id="IPR032675">
    <property type="entry name" value="LRR_dom_sf"/>
</dbReference>